<dbReference type="Proteomes" id="UP000658320">
    <property type="component" value="Unassembled WGS sequence"/>
</dbReference>
<keyword evidence="1" id="KW-0812">Transmembrane</keyword>
<keyword evidence="1" id="KW-0472">Membrane</keyword>
<proteinExistence type="predicted"/>
<evidence type="ECO:0000256" key="1">
    <source>
        <dbReference type="SAM" id="Phobius"/>
    </source>
</evidence>
<dbReference type="AlphaFoldDB" id="A0A918FDJ6"/>
<name>A0A918FDJ6_9ACTN</name>
<dbReference type="Pfam" id="PF21844">
    <property type="entry name" value="DUF6903"/>
    <property type="match status" value="1"/>
</dbReference>
<comment type="caution">
    <text evidence="2">The sequence shown here is derived from an EMBL/GenBank/DDBJ whole genome shotgun (WGS) entry which is preliminary data.</text>
</comment>
<accession>A0A918FDJ6</accession>
<dbReference type="EMBL" id="BMSX01000014">
    <property type="protein sequence ID" value="GGR33624.1"/>
    <property type="molecule type" value="Genomic_DNA"/>
</dbReference>
<evidence type="ECO:0000313" key="3">
    <source>
        <dbReference type="Proteomes" id="UP000658320"/>
    </source>
</evidence>
<organism evidence="2 3">
    <name type="scientific">Streptomyces aurantiogriseus</name>
    <dbReference type="NCBI Taxonomy" id="66870"/>
    <lineage>
        <taxon>Bacteria</taxon>
        <taxon>Bacillati</taxon>
        <taxon>Actinomycetota</taxon>
        <taxon>Actinomycetes</taxon>
        <taxon>Kitasatosporales</taxon>
        <taxon>Streptomycetaceae</taxon>
        <taxon>Streptomyces</taxon>
    </lineage>
</organism>
<reference evidence="2" key="1">
    <citation type="journal article" date="2014" name="Int. J. Syst. Evol. Microbiol.">
        <title>Complete genome sequence of Corynebacterium casei LMG S-19264T (=DSM 44701T), isolated from a smear-ripened cheese.</title>
        <authorList>
            <consortium name="US DOE Joint Genome Institute (JGI-PGF)"/>
            <person name="Walter F."/>
            <person name="Albersmeier A."/>
            <person name="Kalinowski J."/>
            <person name="Ruckert C."/>
        </authorList>
    </citation>
    <scope>NUCLEOTIDE SEQUENCE</scope>
    <source>
        <strain evidence="2">JCM 4346</strain>
    </source>
</reference>
<gene>
    <name evidence="2" type="ORF">GCM10010251_57420</name>
</gene>
<evidence type="ECO:0000313" key="2">
    <source>
        <dbReference type="EMBL" id="GGR33624.1"/>
    </source>
</evidence>
<keyword evidence="1" id="KW-1133">Transmembrane helix</keyword>
<protein>
    <submittedName>
        <fullName evidence="2">Uncharacterized protein</fullName>
    </submittedName>
</protein>
<reference evidence="2" key="2">
    <citation type="submission" date="2020-09" db="EMBL/GenBank/DDBJ databases">
        <authorList>
            <person name="Sun Q."/>
            <person name="Ohkuma M."/>
        </authorList>
    </citation>
    <scope>NUCLEOTIDE SEQUENCE</scope>
    <source>
        <strain evidence="2">JCM 4346</strain>
    </source>
</reference>
<feature type="transmembrane region" description="Helical" evidence="1">
    <location>
        <begin position="41"/>
        <end position="57"/>
    </location>
</feature>
<dbReference type="InterPro" id="IPR054198">
    <property type="entry name" value="DUF6903"/>
</dbReference>
<keyword evidence="3" id="KW-1185">Reference proteome</keyword>
<sequence length="62" mass="6746">MPVMKESTRTALLVTARMLVAAACLTLVVLARTTVGWENLLVMLAALAGLLALLASYNRRFR</sequence>
<dbReference type="RefSeq" id="WP_189940647.1">
    <property type="nucleotide sequence ID" value="NZ_BMSX01000014.1"/>
</dbReference>